<name>A0A6C0EKK0_9ZZZZ</name>
<dbReference type="AlphaFoldDB" id="A0A6C0EKK0"/>
<dbReference type="EMBL" id="MN738865">
    <property type="protein sequence ID" value="QHT28819.1"/>
    <property type="molecule type" value="Genomic_DNA"/>
</dbReference>
<dbReference type="GO" id="GO:0003677">
    <property type="term" value="F:DNA binding"/>
    <property type="evidence" value="ECO:0007669"/>
    <property type="project" value="InterPro"/>
</dbReference>
<dbReference type="PANTHER" id="PTHR11070:SF66">
    <property type="entry name" value="UVRD-LIKE HELICASE C-TERMINAL DOMAIN-CONTAINING PROTEIN"/>
    <property type="match status" value="1"/>
</dbReference>
<dbReference type="GO" id="GO:0043138">
    <property type="term" value="F:3'-5' DNA helicase activity"/>
    <property type="evidence" value="ECO:0007669"/>
    <property type="project" value="TreeGrafter"/>
</dbReference>
<evidence type="ECO:0000313" key="1">
    <source>
        <dbReference type="EMBL" id="QHT28819.1"/>
    </source>
</evidence>
<dbReference type="GO" id="GO:0000725">
    <property type="term" value="P:recombinational repair"/>
    <property type="evidence" value="ECO:0007669"/>
    <property type="project" value="TreeGrafter"/>
</dbReference>
<accession>A0A6C0EKK0</accession>
<organism evidence="1">
    <name type="scientific">viral metagenome</name>
    <dbReference type="NCBI Taxonomy" id="1070528"/>
    <lineage>
        <taxon>unclassified sequences</taxon>
        <taxon>metagenomes</taxon>
        <taxon>organismal metagenomes</taxon>
    </lineage>
</organism>
<dbReference type="SUPFAM" id="SSF52540">
    <property type="entry name" value="P-loop containing nucleoside triphosphate hydrolases"/>
    <property type="match status" value="1"/>
</dbReference>
<dbReference type="Pfam" id="PF13245">
    <property type="entry name" value="AAA_19"/>
    <property type="match status" value="1"/>
</dbReference>
<reference evidence="1" key="1">
    <citation type="journal article" date="2020" name="Nature">
        <title>Giant virus diversity and host interactions through global metagenomics.</title>
        <authorList>
            <person name="Schulz F."/>
            <person name="Roux S."/>
            <person name="Paez-Espino D."/>
            <person name="Jungbluth S."/>
            <person name="Walsh D.A."/>
            <person name="Denef V.J."/>
            <person name="McMahon K.D."/>
            <person name="Konstantinidis K.T."/>
            <person name="Eloe-Fadrosh E.A."/>
            <person name="Kyrpides N.C."/>
            <person name="Woyke T."/>
        </authorList>
    </citation>
    <scope>NUCLEOTIDE SEQUENCE</scope>
    <source>
        <strain evidence="1">GVMAG-M-3300001351-8</strain>
    </source>
</reference>
<dbReference type="GO" id="GO:0005634">
    <property type="term" value="C:nucleus"/>
    <property type="evidence" value="ECO:0007669"/>
    <property type="project" value="TreeGrafter"/>
</dbReference>
<sequence>MLLQNPSQEQIQIIDNIESNNIIVDAVAGSGKTTTNLHIAKKYRNKSILLLTYNKDLKIDSRKKAELLNLTNLETHSFHSFCVKYYYNKAYDDNGIIKIVQKNLVPLNSFSYDIIIVDEVQDLNHLYYTLIQKIINNNAKEANLCILGDQNQCINKWNDSDWRYLKFADVLFNGNGKNWLTLNLSTTFRLTQQQSEFVNKCLLFSDRMISKTEGPVPNYIITDSFNPRLLFNKIMDYLEVGYTYEDFFILAPSVKSGAKTDPPIRQLANKLSNSGIPIFVPNSDAEELDKRELMGKMVFSTFHQVKGRERKIVIVFNFDESYFTYYAKNKNPYSCPNELYVACTRSSEHLLLIHHYQNNYLPFLNKDLSTYCKLVVNDHVSVSKKINKTSFKTSVTDLTKHLPSQVMKNCLNYFSKEKIQDEDTFINIPRKIEGQYGIESVSEITGIAIPTYFEHIKNKNISILDKLRGKITDYDFIPDSDDEDEEGVGGEGDEFSNLSITPNTLLYIANRWNSYKTGYIFKLNQIKDYNWLSDENLKLSINRLKQKISGNGVYEVKIQTENYKELLNRELIGYVDCIDNKNVWEIKCVKVLRSEHFLQIAIYMYMYLKTHSADFNYLLFNVLTNEIYKLNASLENLEKMMEYLIKYKYYNDTELTDKEFLDKYGL</sequence>
<dbReference type="PANTHER" id="PTHR11070">
    <property type="entry name" value="UVRD / RECB / PCRA DNA HELICASE FAMILY MEMBER"/>
    <property type="match status" value="1"/>
</dbReference>
<dbReference type="InterPro" id="IPR000212">
    <property type="entry name" value="DNA_helicase_UvrD/REP"/>
</dbReference>
<protein>
    <submittedName>
        <fullName evidence="1">Uncharacterized protein</fullName>
    </submittedName>
</protein>
<dbReference type="InterPro" id="IPR027417">
    <property type="entry name" value="P-loop_NTPase"/>
</dbReference>
<dbReference type="GO" id="GO:0005524">
    <property type="term" value="F:ATP binding"/>
    <property type="evidence" value="ECO:0007669"/>
    <property type="project" value="InterPro"/>
</dbReference>
<proteinExistence type="predicted"/>
<dbReference type="Gene3D" id="3.40.50.300">
    <property type="entry name" value="P-loop containing nucleotide triphosphate hydrolases"/>
    <property type="match status" value="2"/>
</dbReference>